<dbReference type="HOGENOM" id="CLU_2642336_0_0_1"/>
<sequence>MATIGLDNARVGHTHIAFTLKAKNPIGASLVSVSYLPIKGVRCLGCGDGGSCDGSALVRMTNWRRRPRPPSSSPGQI</sequence>
<dbReference type="Gramene" id="OPUNC12G01630.1">
    <property type="protein sequence ID" value="OPUNC12G01630.1"/>
    <property type="gene ID" value="OPUNC12G01630"/>
</dbReference>
<name>A0A0E0MJ67_ORYPU</name>
<dbReference type="EnsemblPlants" id="OPUNC12G01630.1">
    <property type="protein sequence ID" value="OPUNC12G01630.1"/>
    <property type="gene ID" value="OPUNC12G01630"/>
</dbReference>
<dbReference type="Proteomes" id="UP000026962">
    <property type="component" value="Chromosome 12"/>
</dbReference>
<proteinExistence type="predicted"/>
<protein>
    <submittedName>
        <fullName evidence="1">Uncharacterized protein</fullName>
    </submittedName>
</protein>
<evidence type="ECO:0000313" key="2">
    <source>
        <dbReference type="Proteomes" id="UP000026962"/>
    </source>
</evidence>
<organism evidence="1">
    <name type="scientific">Oryza punctata</name>
    <name type="common">Red rice</name>
    <dbReference type="NCBI Taxonomy" id="4537"/>
    <lineage>
        <taxon>Eukaryota</taxon>
        <taxon>Viridiplantae</taxon>
        <taxon>Streptophyta</taxon>
        <taxon>Embryophyta</taxon>
        <taxon>Tracheophyta</taxon>
        <taxon>Spermatophyta</taxon>
        <taxon>Magnoliopsida</taxon>
        <taxon>Liliopsida</taxon>
        <taxon>Poales</taxon>
        <taxon>Poaceae</taxon>
        <taxon>BOP clade</taxon>
        <taxon>Oryzoideae</taxon>
        <taxon>Oryzeae</taxon>
        <taxon>Oryzinae</taxon>
        <taxon>Oryza</taxon>
    </lineage>
</organism>
<evidence type="ECO:0000313" key="1">
    <source>
        <dbReference type="EnsemblPlants" id="OPUNC12G01630.1"/>
    </source>
</evidence>
<reference evidence="1" key="1">
    <citation type="submission" date="2015-04" db="UniProtKB">
        <authorList>
            <consortium name="EnsemblPlants"/>
        </authorList>
    </citation>
    <scope>IDENTIFICATION</scope>
</reference>
<reference evidence="1" key="2">
    <citation type="submission" date="2018-05" db="EMBL/GenBank/DDBJ databases">
        <title>OpunRS2 (Oryza punctata Reference Sequence Version 2).</title>
        <authorList>
            <person name="Zhang J."/>
            <person name="Kudrna D."/>
            <person name="Lee S."/>
            <person name="Talag J."/>
            <person name="Welchert J."/>
            <person name="Wing R.A."/>
        </authorList>
    </citation>
    <scope>NUCLEOTIDE SEQUENCE [LARGE SCALE GENOMIC DNA]</scope>
</reference>
<dbReference type="AlphaFoldDB" id="A0A0E0MJ67"/>
<keyword evidence="2" id="KW-1185">Reference proteome</keyword>
<accession>A0A0E0MJ67</accession>